<dbReference type="STRING" id="227321.Q5AV82"/>
<evidence type="ECO:0008006" key="3">
    <source>
        <dbReference type="Google" id="ProtNLM"/>
    </source>
</evidence>
<dbReference type="eggNOG" id="ENOG502SESV">
    <property type="taxonomic scope" value="Eukaryota"/>
</dbReference>
<dbReference type="Gene3D" id="3.30.559.30">
    <property type="entry name" value="Nonribosomal peptide synthetase, condensation domain"/>
    <property type="match status" value="1"/>
</dbReference>
<dbReference type="Proteomes" id="UP000000560">
    <property type="component" value="Chromosome IV"/>
</dbReference>
<reference evidence="2" key="2">
    <citation type="journal article" date="2009" name="Fungal Genet. Biol.">
        <title>The 2008 update of the Aspergillus nidulans genome annotation: a community effort.</title>
        <authorList>
            <person name="Wortman J.R."/>
            <person name="Gilsenan J.M."/>
            <person name="Joardar V."/>
            <person name="Deegan J."/>
            <person name="Clutterbuck J."/>
            <person name="Andersen M.R."/>
            <person name="Archer D."/>
            <person name="Bencina M."/>
            <person name="Braus G."/>
            <person name="Coutinho P."/>
            <person name="von Dohren H."/>
            <person name="Doonan J."/>
            <person name="Driessen A.J."/>
            <person name="Durek P."/>
            <person name="Espeso E."/>
            <person name="Fekete E."/>
            <person name="Flipphi M."/>
            <person name="Estrada C.G."/>
            <person name="Geysens S."/>
            <person name="Goldman G."/>
            <person name="de Groot P.W."/>
            <person name="Hansen K."/>
            <person name="Harris S.D."/>
            <person name="Heinekamp T."/>
            <person name="Helmstaedt K."/>
            <person name="Henrissat B."/>
            <person name="Hofmann G."/>
            <person name="Homan T."/>
            <person name="Horio T."/>
            <person name="Horiuchi H."/>
            <person name="James S."/>
            <person name="Jones M."/>
            <person name="Karaffa L."/>
            <person name="Karanyi Z."/>
            <person name="Kato M."/>
            <person name="Keller N."/>
            <person name="Kelly D.E."/>
            <person name="Kiel J.A."/>
            <person name="Kim J.M."/>
            <person name="van der Klei I.J."/>
            <person name="Klis F.M."/>
            <person name="Kovalchuk A."/>
            <person name="Krasevec N."/>
            <person name="Kubicek C.P."/>
            <person name="Liu B."/>
            <person name="Maccabe A."/>
            <person name="Meyer V."/>
            <person name="Mirabito P."/>
            <person name="Miskei M."/>
            <person name="Mos M."/>
            <person name="Mullins J."/>
            <person name="Nelson D.R."/>
            <person name="Nielsen J."/>
            <person name="Oakley B.R."/>
            <person name="Osmani S.A."/>
            <person name="Pakula T."/>
            <person name="Paszewski A."/>
            <person name="Paulsen I."/>
            <person name="Pilsyk S."/>
            <person name="Pocsi I."/>
            <person name="Punt P.J."/>
            <person name="Ram A.F."/>
            <person name="Ren Q."/>
            <person name="Robellet X."/>
            <person name="Robson G."/>
            <person name="Seiboth B."/>
            <person name="van Solingen P."/>
            <person name="Specht T."/>
            <person name="Sun J."/>
            <person name="Taheri-Talesh N."/>
            <person name="Takeshita N."/>
            <person name="Ussery D."/>
            <person name="vanKuyk P.A."/>
            <person name="Visser H."/>
            <person name="van de Vondervoort P.J."/>
            <person name="de Vries R.P."/>
            <person name="Walton J."/>
            <person name="Xiang X."/>
            <person name="Xiong Y."/>
            <person name="Zeng A.P."/>
            <person name="Brandt B.W."/>
            <person name="Cornell M.J."/>
            <person name="van den Hondel C.A."/>
            <person name="Visser J."/>
            <person name="Oliver S.G."/>
            <person name="Turner G."/>
        </authorList>
    </citation>
    <scope>GENOME REANNOTATION</scope>
    <source>
        <strain evidence="2">FGSC A4 / ATCC 38163 / CBS 112.46 / NRRL 194 / M139</strain>
    </source>
</reference>
<sequence>MTTLRTARVLLQSKDSVKWRPRDETVSERNLDAVEAFHLANGSHNVREGRRRLDITVTVKLRVDLGLTIDIKQARAAWIALRQRHPAIASTVSGSKRVHQKPGTEHINAWLDHTFVTVAGESEVTAELLDSLPAAETAAMYFLQNANVLALRTPHHLMDTLGAVMVLNDFLEELSVMVMGRSRADDSLCTERLDQLACSLKEAASLPSASVSQLARFWSIQRRWLRSYPSVGIMSDQQTPCSALASWRDLEYSPLLTRELVTMAGKHKMTVAPVVHAGVAFAAKEYGPFTLTQNYNTIIVLDMRRPKDGPSSKNAISPQHAIWPVSIPVTTFWQTAELFKRAYLDAESDPDLPALVEPAFAEIFQSQDPPSCPTFYSAPIVNSFGKIDDYLASSYGGFTVEEFSLSAECSGEEVIVAVWSYQGKLKIRVMYNEGYHSAKSIERYVYLVEVALKDGVGVWRSRE</sequence>
<dbReference type="OrthoDB" id="2548233at2759"/>
<dbReference type="KEGG" id="ani:ANIA_07798"/>
<dbReference type="Gene3D" id="3.30.559.10">
    <property type="entry name" value="Chloramphenicol acetyltransferase-like domain"/>
    <property type="match status" value="1"/>
</dbReference>
<keyword evidence="2" id="KW-1185">Reference proteome</keyword>
<evidence type="ECO:0000313" key="2">
    <source>
        <dbReference type="Proteomes" id="UP000000560"/>
    </source>
</evidence>
<dbReference type="HOGENOM" id="CLU_029138_2_0_1"/>
<reference evidence="2" key="1">
    <citation type="journal article" date="2005" name="Nature">
        <title>Sequencing of Aspergillus nidulans and comparative analysis with A. fumigatus and A. oryzae.</title>
        <authorList>
            <person name="Galagan J.E."/>
            <person name="Calvo S.E."/>
            <person name="Cuomo C."/>
            <person name="Ma L.J."/>
            <person name="Wortman J.R."/>
            <person name="Batzoglou S."/>
            <person name="Lee S.I."/>
            <person name="Basturkmen M."/>
            <person name="Spevak C.C."/>
            <person name="Clutterbuck J."/>
            <person name="Kapitonov V."/>
            <person name="Jurka J."/>
            <person name="Scazzocchio C."/>
            <person name="Farman M."/>
            <person name="Butler J."/>
            <person name="Purcell S."/>
            <person name="Harris S."/>
            <person name="Braus G.H."/>
            <person name="Draht O."/>
            <person name="Busch S."/>
            <person name="D'Enfert C."/>
            <person name="Bouchier C."/>
            <person name="Goldman G.H."/>
            <person name="Bell-Pedersen D."/>
            <person name="Griffiths-Jones S."/>
            <person name="Doonan J.H."/>
            <person name="Yu J."/>
            <person name="Vienken K."/>
            <person name="Pain A."/>
            <person name="Freitag M."/>
            <person name="Selker E.U."/>
            <person name="Archer D.B."/>
            <person name="Penalva M.A."/>
            <person name="Oakley B.R."/>
            <person name="Momany M."/>
            <person name="Tanaka T."/>
            <person name="Kumagai T."/>
            <person name="Asai K."/>
            <person name="Machida M."/>
            <person name="Nierman W.C."/>
            <person name="Denning D.W."/>
            <person name="Caddick M."/>
            <person name="Hynes M."/>
            <person name="Paoletti M."/>
            <person name="Fischer R."/>
            <person name="Miller B."/>
            <person name="Dyer P."/>
            <person name="Sachs M.S."/>
            <person name="Osmani S.A."/>
            <person name="Birren B.W."/>
        </authorList>
    </citation>
    <scope>NUCLEOTIDE SEQUENCE [LARGE SCALE GENOMIC DNA]</scope>
    <source>
        <strain evidence="2">FGSC A4 / ATCC 38163 / CBS 112.46 / NRRL 194 / M139</strain>
    </source>
</reference>
<evidence type="ECO:0000313" key="1">
    <source>
        <dbReference type="EMBL" id="CBF80129.1"/>
    </source>
</evidence>
<dbReference type="RefSeq" id="XP_681067.1">
    <property type="nucleotide sequence ID" value="XM_675975.1"/>
</dbReference>
<dbReference type="AlphaFoldDB" id="Q5AV82"/>
<dbReference type="InParanoid" id="Q5AV82"/>
<accession>Q5AV82</accession>
<accession>C8VDR9</accession>
<dbReference type="GeneID" id="2869416"/>
<name>Q5AV82_EMENI</name>
<dbReference type="PANTHER" id="PTHR42034:SF1">
    <property type="entry name" value="CONDENSATION DOMAIN-CONTAINING PROTEIN"/>
    <property type="match status" value="1"/>
</dbReference>
<proteinExistence type="predicted"/>
<dbReference type="SUPFAM" id="SSF52777">
    <property type="entry name" value="CoA-dependent acyltransferases"/>
    <property type="match status" value="1"/>
</dbReference>
<dbReference type="PANTHER" id="PTHR42034">
    <property type="entry name" value="CHROMOSOME 7, WHOLE GENOME SHOTGUN SEQUENCE-RELATED"/>
    <property type="match status" value="1"/>
</dbReference>
<gene>
    <name evidence="1" type="ORF">ANIA_07798</name>
</gene>
<dbReference type="VEuPathDB" id="FungiDB:AN7798"/>
<dbReference type="EMBL" id="BN001304">
    <property type="protein sequence ID" value="CBF80129.1"/>
    <property type="molecule type" value="Genomic_DNA"/>
</dbReference>
<dbReference type="InterPro" id="IPR023213">
    <property type="entry name" value="CAT-like_dom_sf"/>
</dbReference>
<organism evidence="1 2">
    <name type="scientific">Emericella nidulans (strain FGSC A4 / ATCC 38163 / CBS 112.46 / NRRL 194 / M139)</name>
    <name type="common">Aspergillus nidulans</name>
    <dbReference type="NCBI Taxonomy" id="227321"/>
    <lineage>
        <taxon>Eukaryota</taxon>
        <taxon>Fungi</taxon>
        <taxon>Dikarya</taxon>
        <taxon>Ascomycota</taxon>
        <taxon>Pezizomycotina</taxon>
        <taxon>Eurotiomycetes</taxon>
        <taxon>Eurotiomycetidae</taxon>
        <taxon>Eurotiales</taxon>
        <taxon>Aspergillaceae</taxon>
        <taxon>Aspergillus</taxon>
        <taxon>Aspergillus subgen. Nidulantes</taxon>
    </lineage>
</organism>
<protein>
    <recommendedName>
        <fullName evidence="3">Condensation domain-containing protein</fullName>
    </recommendedName>
</protein>
<dbReference type="OMA" id="TSEVMIW"/>